<dbReference type="InterPro" id="IPR050490">
    <property type="entry name" value="Bact_solute-bd_prot1"/>
</dbReference>
<dbReference type="PROSITE" id="PS51257">
    <property type="entry name" value="PROKAR_LIPOPROTEIN"/>
    <property type="match status" value="1"/>
</dbReference>
<accession>A0A1X7IVG3</accession>
<protein>
    <submittedName>
        <fullName evidence="1">Carbohydrate ABC transporter substrate-binding protein, CUT1 family</fullName>
    </submittedName>
</protein>
<dbReference type="SUPFAM" id="SSF53850">
    <property type="entry name" value="Periplasmic binding protein-like II"/>
    <property type="match status" value="1"/>
</dbReference>
<dbReference type="PANTHER" id="PTHR43649">
    <property type="entry name" value="ARABINOSE-BINDING PROTEIN-RELATED"/>
    <property type="match status" value="1"/>
</dbReference>
<evidence type="ECO:0000313" key="1">
    <source>
        <dbReference type="EMBL" id="SMG19058.1"/>
    </source>
</evidence>
<dbReference type="Gene3D" id="3.40.190.10">
    <property type="entry name" value="Periplasmic binding protein-like II"/>
    <property type="match status" value="2"/>
</dbReference>
<gene>
    <name evidence="1" type="ORF">SAMN06295960_0865</name>
</gene>
<proteinExistence type="predicted"/>
<dbReference type="AlphaFoldDB" id="A0A1X7IVG3"/>
<dbReference type="STRING" id="1852522.SAMN06295960_0865"/>
<reference evidence="1 2" key="1">
    <citation type="submission" date="2017-04" db="EMBL/GenBank/DDBJ databases">
        <authorList>
            <person name="Afonso C.L."/>
            <person name="Miller P.J."/>
            <person name="Scott M.A."/>
            <person name="Spackman E."/>
            <person name="Goraichik I."/>
            <person name="Dimitrov K.M."/>
            <person name="Suarez D.L."/>
            <person name="Swayne D.E."/>
        </authorList>
    </citation>
    <scope>NUCLEOTIDE SEQUENCE [LARGE SCALE GENOMIC DNA]</scope>
    <source>
        <strain evidence="1 2">11</strain>
    </source>
</reference>
<keyword evidence="2" id="KW-1185">Reference proteome</keyword>
<organism evidence="1 2">
    <name type="scientific">Paenibacillus aquistagni</name>
    <dbReference type="NCBI Taxonomy" id="1852522"/>
    <lineage>
        <taxon>Bacteria</taxon>
        <taxon>Bacillati</taxon>
        <taxon>Bacillota</taxon>
        <taxon>Bacilli</taxon>
        <taxon>Bacillales</taxon>
        <taxon>Paenibacillaceae</taxon>
        <taxon>Paenibacillus</taxon>
    </lineage>
</organism>
<name>A0A1X7IVG3_9BACL</name>
<dbReference type="RefSeq" id="WP_085493075.1">
    <property type="nucleotide sequence ID" value="NZ_FXAZ01000001.1"/>
</dbReference>
<evidence type="ECO:0000313" key="2">
    <source>
        <dbReference type="Proteomes" id="UP000193834"/>
    </source>
</evidence>
<sequence>MMKMNNGSQKHNGLRKQGLLLLTIMIVLALIVSGCGSGGGSSNKENWISIEERYTPRADTPAWKLDTKEELTELTWYVNADWWNTDFGNDVVTKKIKEDLNIHIKFITGDDTKLNTFFAGGEMPDLITTFDSHSPVAQKAATWALPLNDLAEKYDPYFNTVAAQDTLNWFQLKDGKTYGYPNYSNTQADYDSGNIPAKTAFVIRKDVYEALGKPAIGTPEQFQTVLKEIQSKFPSLVPFGFNSIGEGTGSLGDTLQDFIGVPLEEQGGFYNRNLDEDYLMWVRTLNAAYKAGSISDDSFADDGTTFEEKVKAGKYATMLLDGTPQQGGNLQIYMSDNLGKEYIAIDGPQSTLGRTPTLNQSGITGWMISFITKSCKDPAKAIQVFTYLLSEEGQMLMNYGVEGETYQKNTDGTVAFLPEVKELQLNQPDTFKKQYRMGEFMFFGHDRHKALSDDAFPESIKQMQEWGKGKLKPHFILENINPDQGTPEARALTAINAKWNTTLVSMIRSKNDDEFNKNLEDYKSFLAANSWDDIVKVRNEKMKANKEKLGLQ</sequence>
<dbReference type="Proteomes" id="UP000193834">
    <property type="component" value="Unassembled WGS sequence"/>
</dbReference>
<dbReference type="PANTHER" id="PTHR43649:SF12">
    <property type="entry name" value="DIACETYLCHITOBIOSE BINDING PROTEIN DASA"/>
    <property type="match status" value="1"/>
</dbReference>
<dbReference type="EMBL" id="FXAZ01000001">
    <property type="protein sequence ID" value="SMG19058.1"/>
    <property type="molecule type" value="Genomic_DNA"/>
</dbReference>